<reference evidence="1" key="2">
    <citation type="submission" date="2020-06" db="EMBL/GenBank/DDBJ databases">
        <title>Helianthus annuus Genome sequencing and assembly Release 2.</title>
        <authorList>
            <person name="Gouzy J."/>
            <person name="Langlade N."/>
            <person name="Munos S."/>
        </authorList>
    </citation>
    <scope>NUCLEOTIDE SEQUENCE</scope>
    <source>
        <tissue evidence="1">Leaves</tissue>
    </source>
</reference>
<gene>
    <name evidence="1" type="ORF">HanXRQr2_Chr01g0031641</name>
</gene>
<dbReference type="Gramene" id="mRNA:HanXRQr2_Chr01g0031641">
    <property type="protein sequence ID" value="mRNA:HanXRQr2_Chr01g0031641"/>
    <property type="gene ID" value="HanXRQr2_Chr01g0031641"/>
</dbReference>
<evidence type="ECO:0000313" key="2">
    <source>
        <dbReference type="Proteomes" id="UP000215914"/>
    </source>
</evidence>
<protein>
    <submittedName>
        <fullName evidence="1">Uncharacterized protein</fullName>
    </submittedName>
</protein>
<proteinExistence type="predicted"/>
<name>A0A9K3JWZ1_HELAN</name>
<reference evidence="1" key="1">
    <citation type="journal article" date="2017" name="Nature">
        <title>The sunflower genome provides insights into oil metabolism, flowering and Asterid evolution.</title>
        <authorList>
            <person name="Badouin H."/>
            <person name="Gouzy J."/>
            <person name="Grassa C.J."/>
            <person name="Murat F."/>
            <person name="Staton S.E."/>
            <person name="Cottret L."/>
            <person name="Lelandais-Briere C."/>
            <person name="Owens G.L."/>
            <person name="Carrere S."/>
            <person name="Mayjonade B."/>
            <person name="Legrand L."/>
            <person name="Gill N."/>
            <person name="Kane N.C."/>
            <person name="Bowers J.E."/>
            <person name="Hubner S."/>
            <person name="Bellec A."/>
            <person name="Berard A."/>
            <person name="Berges H."/>
            <person name="Blanchet N."/>
            <person name="Boniface M.C."/>
            <person name="Brunel D."/>
            <person name="Catrice O."/>
            <person name="Chaidir N."/>
            <person name="Claudel C."/>
            <person name="Donnadieu C."/>
            <person name="Faraut T."/>
            <person name="Fievet G."/>
            <person name="Helmstetter N."/>
            <person name="King M."/>
            <person name="Knapp S.J."/>
            <person name="Lai Z."/>
            <person name="Le Paslier M.C."/>
            <person name="Lippi Y."/>
            <person name="Lorenzon L."/>
            <person name="Mandel J.R."/>
            <person name="Marage G."/>
            <person name="Marchand G."/>
            <person name="Marquand E."/>
            <person name="Bret-Mestries E."/>
            <person name="Morien E."/>
            <person name="Nambeesan S."/>
            <person name="Nguyen T."/>
            <person name="Pegot-Espagnet P."/>
            <person name="Pouilly N."/>
            <person name="Raftis F."/>
            <person name="Sallet E."/>
            <person name="Schiex T."/>
            <person name="Thomas J."/>
            <person name="Vandecasteele C."/>
            <person name="Vares D."/>
            <person name="Vear F."/>
            <person name="Vautrin S."/>
            <person name="Crespi M."/>
            <person name="Mangin B."/>
            <person name="Burke J.M."/>
            <person name="Salse J."/>
            <person name="Munos S."/>
            <person name="Vincourt P."/>
            <person name="Rieseberg L.H."/>
            <person name="Langlade N.B."/>
        </authorList>
    </citation>
    <scope>NUCLEOTIDE SEQUENCE</scope>
    <source>
        <tissue evidence="1">Leaves</tissue>
    </source>
</reference>
<dbReference type="EMBL" id="MNCJ02000316">
    <property type="protein sequence ID" value="KAF5822842.1"/>
    <property type="molecule type" value="Genomic_DNA"/>
</dbReference>
<keyword evidence="2" id="KW-1185">Reference proteome</keyword>
<evidence type="ECO:0000313" key="1">
    <source>
        <dbReference type="EMBL" id="KAF5822842.1"/>
    </source>
</evidence>
<dbReference type="Proteomes" id="UP000215914">
    <property type="component" value="Unassembled WGS sequence"/>
</dbReference>
<organism evidence="1 2">
    <name type="scientific">Helianthus annuus</name>
    <name type="common">Common sunflower</name>
    <dbReference type="NCBI Taxonomy" id="4232"/>
    <lineage>
        <taxon>Eukaryota</taxon>
        <taxon>Viridiplantae</taxon>
        <taxon>Streptophyta</taxon>
        <taxon>Embryophyta</taxon>
        <taxon>Tracheophyta</taxon>
        <taxon>Spermatophyta</taxon>
        <taxon>Magnoliopsida</taxon>
        <taxon>eudicotyledons</taxon>
        <taxon>Gunneridae</taxon>
        <taxon>Pentapetalae</taxon>
        <taxon>asterids</taxon>
        <taxon>campanulids</taxon>
        <taxon>Asterales</taxon>
        <taxon>Asteraceae</taxon>
        <taxon>Asteroideae</taxon>
        <taxon>Heliantheae alliance</taxon>
        <taxon>Heliantheae</taxon>
        <taxon>Helianthus</taxon>
    </lineage>
</organism>
<comment type="caution">
    <text evidence="1">The sequence shown here is derived from an EMBL/GenBank/DDBJ whole genome shotgun (WGS) entry which is preliminary data.</text>
</comment>
<accession>A0A9K3JWZ1</accession>
<dbReference type="AlphaFoldDB" id="A0A9K3JWZ1"/>
<sequence>MGVLKRNSLIFRRLMGVLKRLPYLKRWKSHYCPSILHKVLLIKPQFTFFIPY</sequence>